<dbReference type="SUPFAM" id="SSF54928">
    <property type="entry name" value="RNA-binding domain, RBD"/>
    <property type="match status" value="3"/>
</dbReference>
<dbReference type="PANTHER" id="PTHR15592">
    <property type="entry name" value="MATRIN 3/NUCLEAR PROTEIN 220-RELATED"/>
    <property type="match status" value="1"/>
</dbReference>
<gene>
    <name evidence="6" type="ORF">K7X08_025008</name>
</gene>
<dbReference type="InterPro" id="IPR035979">
    <property type="entry name" value="RBD_domain_sf"/>
</dbReference>
<dbReference type="GO" id="GO:0003723">
    <property type="term" value="F:RNA binding"/>
    <property type="evidence" value="ECO:0007669"/>
    <property type="project" value="UniProtKB-UniRule"/>
</dbReference>
<feature type="region of interest" description="Disordered" evidence="4">
    <location>
        <begin position="327"/>
        <end position="354"/>
    </location>
</feature>
<dbReference type="Proteomes" id="UP001152561">
    <property type="component" value="Unassembled WGS sequence"/>
</dbReference>
<accession>A0A9Q1RFK7</accession>
<evidence type="ECO:0000313" key="7">
    <source>
        <dbReference type="Proteomes" id="UP001152561"/>
    </source>
</evidence>
<dbReference type="InterPro" id="IPR034792">
    <property type="entry name" value="PTBPH1/PTBPH2_RRM1"/>
</dbReference>
<dbReference type="OrthoDB" id="296632at2759"/>
<dbReference type="InterPro" id="IPR000504">
    <property type="entry name" value="RRM_dom"/>
</dbReference>
<dbReference type="Pfam" id="PF13893">
    <property type="entry name" value="RRM_5"/>
    <property type="match status" value="1"/>
</dbReference>
<comment type="caution">
    <text evidence="6">The sequence shown here is derived from an EMBL/GenBank/DDBJ whole genome shotgun (WGS) entry which is preliminary data.</text>
</comment>
<feature type="compositionally biased region" description="Low complexity" evidence="4">
    <location>
        <begin position="344"/>
        <end position="354"/>
    </location>
</feature>
<proteinExistence type="predicted"/>
<feature type="domain" description="RRM" evidence="5">
    <location>
        <begin position="18"/>
        <end position="105"/>
    </location>
</feature>
<dbReference type="SMART" id="SM00360">
    <property type="entry name" value="RRM"/>
    <property type="match status" value="2"/>
</dbReference>
<dbReference type="Pfam" id="PF00076">
    <property type="entry name" value="RRM_1"/>
    <property type="match status" value="1"/>
</dbReference>
<dbReference type="InterPro" id="IPR021790">
    <property type="entry name" value="PTBP1-like_RRM2"/>
</dbReference>
<dbReference type="PROSITE" id="PS50102">
    <property type="entry name" value="RRM"/>
    <property type="match status" value="1"/>
</dbReference>
<evidence type="ECO:0000259" key="5">
    <source>
        <dbReference type="PROSITE" id="PS50102"/>
    </source>
</evidence>
<keyword evidence="2 3" id="KW-0694">RNA-binding</keyword>
<organism evidence="6 7">
    <name type="scientific">Anisodus acutangulus</name>
    <dbReference type="NCBI Taxonomy" id="402998"/>
    <lineage>
        <taxon>Eukaryota</taxon>
        <taxon>Viridiplantae</taxon>
        <taxon>Streptophyta</taxon>
        <taxon>Embryophyta</taxon>
        <taxon>Tracheophyta</taxon>
        <taxon>Spermatophyta</taxon>
        <taxon>Magnoliopsida</taxon>
        <taxon>eudicotyledons</taxon>
        <taxon>Gunneridae</taxon>
        <taxon>Pentapetalae</taxon>
        <taxon>asterids</taxon>
        <taxon>lamiids</taxon>
        <taxon>Solanales</taxon>
        <taxon>Solanaceae</taxon>
        <taxon>Solanoideae</taxon>
        <taxon>Hyoscyameae</taxon>
        <taxon>Anisodus</taxon>
    </lineage>
</organism>
<evidence type="ECO:0000256" key="3">
    <source>
        <dbReference type="PROSITE-ProRule" id="PRU00176"/>
    </source>
</evidence>
<evidence type="ECO:0000256" key="1">
    <source>
        <dbReference type="ARBA" id="ARBA00022737"/>
    </source>
</evidence>
<reference evidence="7" key="1">
    <citation type="journal article" date="2023" name="Proc. Natl. Acad. Sci. U.S.A.">
        <title>Genomic and structural basis for evolution of tropane alkaloid biosynthesis.</title>
        <authorList>
            <person name="Wanga Y.-J."/>
            <person name="Taina T."/>
            <person name="Yua J.-Y."/>
            <person name="Lia J."/>
            <person name="Xua B."/>
            <person name="Chenc J."/>
            <person name="D'Auriad J.C."/>
            <person name="Huanga J.-P."/>
            <person name="Huanga S.-X."/>
        </authorList>
    </citation>
    <scope>NUCLEOTIDE SEQUENCE [LARGE SCALE GENOMIC DNA]</scope>
    <source>
        <strain evidence="7">cv. KIB-2019</strain>
    </source>
</reference>
<name>A0A9Q1RFK7_9SOLA</name>
<evidence type="ECO:0000256" key="2">
    <source>
        <dbReference type="ARBA" id="ARBA00022884"/>
    </source>
</evidence>
<evidence type="ECO:0000313" key="6">
    <source>
        <dbReference type="EMBL" id="KAJ8554330.1"/>
    </source>
</evidence>
<keyword evidence="7" id="KW-1185">Reference proteome</keyword>
<evidence type="ECO:0000256" key="4">
    <source>
        <dbReference type="SAM" id="MobiDB-lite"/>
    </source>
</evidence>
<dbReference type="InterPro" id="IPR012677">
    <property type="entry name" value="Nucleotide-bd_a/b_plait_sf"/>
</dbReference>
<dbReference type="EMBL" id="JAJAGQ010000009">
    <property type="protein sequence ID" value="KAJ8554330.1"/>
    <property type="molecule type" value="Genomic_DNA"/>
</dbReference>
<protein>
    <recommendedName>
        <fullName evidence="5">RRM domain-containing protein</fullName>
    </recommendedName>
</protein>
<dbReference type="AlphaFoldDB" id="A0A9Q1RFK7"/>
<keyword evidence="1" id="KW-0677">Repeat</keyword>
<dbReference type="Gene3D" id="3.30.70.330">
    <property type="match status" value="3"/>
</dbReference>
<dbReference type="CDD" id="cd12686">
    <property type="entry name" value="RRM1_PTBPH1_PTBPH2"/>
    <property type="match status" value="1"/>
</dbReference>
<dbReference type="FunFam" id="3.30.70.330:FF:000324">
    <property type="entry name" value="Polypyrimidine tract-binding protein-like 2"/>
    <property type="match status" value="1"/>
</dbReference>
<sequence>MASASSQPQFRYTQPPSKVLHLRNLPWECTEEELIELGKPFGRVVNTKCNVGANRNQAFIEFAELNQAIAMISYYASSSEPAQIVNNKTTADVAGNVLLVTIEANDARLVSIDVLHLVFSAFGFVHKITTFEKTAGFQALVQFTDAETATSAKDALDGRSIPRDYTNSLLPVASSAVDASGQFSLGLDGKKLETESNVLLASIENMQYAVTLDVLHTVFSVFGPVLKIAMFDKNGGLQALIQYPDVHTAAAAKEALEGHSIYQGGYCMLHISYSRHTGLSIKINNDRGREYTIPNTPMLNSQPSILGQQPPQVGGPGVHPYGAPAQYPPAPGVAPPQHSAGWNSAPATATPSMPMPMHSHPYMPPASVPSQKGPGMMPMHGQNGIPHSTPRPPYRPHYY</sequence>
<dbReference type="Pfam" id="PF11835">
    <property type="entry name" value="RRM_8"/>
    <property type="match status" value="1"/>
</dbReference>